<dbReference type="GO" id="GO:0005886">
    <property type="term" value="C:plasma membrane"/>
    <property type="evidence" value="ECO:0007669"/>
    <property type="project" value="UniProtKB-SubCell"/>
</dbReference>
<dbReference type="GO" id="GO:0055085">
    <property type="term" value="P:transmembrane transport"/>
    <property type="evidence" value="ECO:0007669"/>
    <property type="project" value="TreeGrafter"/>
</dbReference>
<gene>
    <name evidence="9" type="ORF">SAMN05421810_103269</name>
</gene>
<keyword evidence="3" id="KW-0813">Transport</keyword>
<feature type="transmembrane region" description="Helical" evidence="8">
    <location>
        <begin position="331"/>
        <end position="352"/>
    </location>
</feature>
<feature type="transmembrane region" description="Helical" evidence="8">
    <location>
        <begin position="21"/>
        <end position="39"/>
    </location>
</feature>
<keyword evidence="6 8" id="KW-1133">Transmembrane helix</keyword>
<evidence type="ECO:0000313" key="10">
    <source>
        <dbReference type="Proteomes" id="UP000198727"/>
    </source>
</evidence>
<keyword evidence="5 8" id="KW-0812">Transmembrane</keyword>
<comment type="similarity">
    <text evidence="2">Belongs to the autoinducer-2 exporter (AI-2E) (TC 2.A.86) family.</text>
</comment>
<accession>A0A1I5SU45</accession>
<dbReference type="PANTHER" id="PTHR21716:SF53">
    <property type="entry name" value="PERMEASE PERM-RELATED"/>
    <property type="match status" value="1"/>
</dbReference>
<evidence type="ECO:0000256" key="4">
    <source>
        <dbReference type="ARBA" id="ARBA00022475"/>
    </source>
</evidence>
<name>A0A1I5SU45_9PSEU</name>
<dbReference type="EMBL" id="FOWW01000003">
    <property type="protein sequence ID" value="SFP74131.1"/>
    <property type="molecule type" value="Genomic_DNA"/>
</dbReference>
<keyword evidence="10" id="KW-1185">Reference proteome</keyword>
<dbReference type="OrthoDB" id="9784366at2"/>
<evidence type="ECO:0000256" key="7">
    <source>
        <dbReference type="ARBA" id="ARBA00023136"/>
    </source>
</evidence>
<dbReference type="RefSeq" id="WP_092529926.1">
    <property type="nucleotide sequence ID" value="NZ_FOWW01000003.1"/>
</dbReference>
<evidence type="ECO:0000256" key="6">
    <source>
        <dbReference type="ARBA" id="ARBA00022989"/>
    </source>
</evidence>
<evidence type="ECO:0000256" key="3">
    <source>
        <dbReference type="ARBA" id="ARBA00022448"/>
    </source>
</evidence>
<keyword evidence="7 8" id="KW-0472">Membrane</keyword>
<evidence type="ECO:0000256" key="2">
    <source>
        <dbReference type="ARBA" id="ARBA00009773"/>
    </source>
</evidence>
<evidence type="ECO:0000256" key="5">
    <source>
        <dbReference type="ARBA" id="ARBA00022692"/>
    </source>
</evidence>
<feature type="transmembrane region" description="Helical" evidence="8">
    <location>
        <begin position="78"/>
        <end position="103"/>
    </location>
</feature>
<feature type="transmembrane region" description="Helical" evidence="8">
    <location>
        <begin position="306"/>
        <end position="325"/>
    </location>
</feature>
<feature type="transmembrane region" description="Helical" evidence="8">
    <location>
        <begin position="219"/>
        <end position="241"/>
    </location>
</feature>
<dbReference type="Pfam" id="PF01594">
    <property type="entry name" value="AI-2E_transport"/>
    <property type="match status" value="1"/>
</dbReference>
<proteinExistence type="inferred from homology"/>
<dbReference type="AlphaFoldDB" id="A0A1I5SU45"/>
<feature type="transmembrane region" description="Helical" evidence="8">
    <location>
        <begin position="154"/>
        <end position="183"/>
    </location>
</feature>
<dbReference type="Proteomes" id="UP000198727">
    <property type="component" value="Unassembled WGS sequence"/>
</dbReference>
<comment type="subcellular location">
    <subcellularLocation>
        <location evidence="1">Cell membrane</location>
        <topology evidence="1">Multi-pass membrane protein</topology>
    </subcellularLocation>
</comment>
<feature type="transmembrane region" description="Helical" evidence="8">
    <location>
        <begin position="45"/>
        <end position="71"/>
    </location>
</feature>
<evidence type="ECO:0000256" key="8">
    <source>
        <dbReference type="SAM" id="Phobius"/>
    </source>
</evidence>
<organism evidence="9 10">
    <name type="scientific">Amycolatopsis arida</name>
    <dbReference type="NCBI Taxonomy" id="587909"/>
    <lineage>
        <taxon>Bacteria</taxon>
        <taxon>Bacillati</taxon>
        <taxon>Actinomycetota</taxon>
        <taxon>Actinomycetes</taxon>
        <taxon>Pseudonocardiales</taxon>
        <taxon>Pseudonocardiaceae</taxon>
        <taxon>Amycolatopsis</taxon>
    </lineage>
</organism>
<protein>
    <submittedName>
        <fullName evidence="9">Predicted PurR-regulated permease PerM</fullName>
    </submittedName>
</protein>
<evidence type="ECO:0000313" key="9">
    <source>
        <dbReference type="EMBL" id="SFP74131.1"/>
    </source>
</evidence>
<reference evidence="10" key="1">
    <citation type="submission" date="2016-10" db="EMBL/GenBank/DDBJ databases">
        <authorList>
            <person name="Varghese N."/>
            <person name="Submissions S."/>
        </authorList>
    </citation>
    <scope>NUCLEOTIDE SEQUENCE [LARGE SCALE GENOMIC DNA]</scope>
    <source>
        <strain evidence="10">CGMCC 4.5579</strain>
    </source>
</reference>
<dbReference type="PANTHER" id="PTHR21716">
    <property type="entry name" value="TRANSMEMBRANE PROTEIN"/>
    <property type="match status" value="1"/>
</dbReference>
<sequence length="374" mass="39274">MPSPDDQRSGLKLTTGGLRQAAVLSVQLLAVALALWVLVRLIGHFSYMVIPLLVALLLAAILGPPIGWLAAHRVPRGLAVLLVLVVGLGVVGGLFTFVGFALVDAFPQLRDSMAGSVEQIRRWLAEGPLSLDNRQLNQLFQQTQDWIAANNASVFATALGAFSTLGGVLIGTLLALVALVMLLGDGPKIWNFVLRPWRPGTRELVDDAGREAFHGLVMFIRTTALVALIDAVFIAIGLLILRVPLVLPLATLVFIGGFVPYAGAFVSGALVVGVALVSNGPVTALLALGVVVLVQQLEGNVLHPLITGNIVRLHPIVVLFAITVGGYEAGIAGALFAVPVVLLVRGVVLAVVRHRRRAGPEAPEPEPGDSASES</sequence>
<dbReference type="STRING" id="587909.SAMN05421810_103269"/>
<evidence type="ECO:0000256" key="1">
    <source>
        <dbReference type="ARBA" id="ARBA00004651"/>
    </source>
</evidence>
<feature type="transmembrane region" description="Helical" evidence="8">
    <location>
        <begin position="261"/>
        <end position="294"/>
    </location>
</feature>
<keyword evidence="4" id="KW-1003">Cell membrane</keyword>
<dbReference type="InterPro" id="IPR002549">
    <property type="entry name" value="AI-2E-like"/>
</dbReference>